<dbReference type="eggNOG" id="ENOG502QVGX">
    <property type="taxonomic scope" value="Eukaryota"/>
</dbReference>
<dbReference type="InterPro" id="IPR005630">
    <property type="entry name" value="Terpene_synthase_metal-bd"/>
</dbReference>
<evidence type="ECO:0000256" key="5">
    <source>
        <dbReference type="ARBA" id="ARBA00023239"/>
    </source>
</evidence>
<dbReference type="InterPro" id="IPR008949">
    <property type="entry name" value="Isoprenoid_synthase_dom_sf"/>
</dbReference>
<dbReference type="InterPro" id="IPR001906">
    <property type="entry name" value="Terpene_synth_N"/>
</dbReference>
<dbReference type="Pfam" id="PF03936">
    <property type="entry name" value="Terpene_synth_C"/>
    <property type="match status" value="1"/>
</dbReference>
<dbReference type="GO" id="GO:0010333">
    <property type="term" value="F:terpene synthase activity"/>
    <property type="evidence" value="ECO:0007669"/>
    <property type="project" value="InterPro"/>
</dbReference>
<dbReference type="InterPro" id="IPR008930">
    <property type="entry name" value="Terpenoid_cyclase/PrenylTrfase"/>
</dbReference>
<feature type="domain" description="Terpene synthase metal-binding" evidence="7">
    <location>
        <begin position="543"/>
        <end position="781"/>
    </location>
</feature>
<dbReference type="EnsemblPlants" id="OBART04G02920.1">
    <property type="protein sequence ID" value="OBART04G02920.1"/>
    <property type="gene ID" value="OBART04G02920"/>
</dbReference>
<dbReference type="Gene3D" id="1.10.600.10">
    <property type="entry name" value="Farnesyl Diphosphate Synthase"/>
    <property type="match status" value="1"/>
</dbReference>
<evidence type="ECO:0000313" key="9">
    <source>
        <dbReference type="Proteomes" id="UP000026960"/>
    </source>
</evidence>
<dbReference type="AlphaFoldDB" id="A0A0D3FSN7"/>
<reference evidence="8" key="2">
    <citation type="submission" date="2015-03" db="UniProtKB">
        <authorList>
            <consortium name="EnsemblPlants"/>
        </authorList>
    </citation>
    <scope>IDENTIFICATION</scope>
</reference>
<organism evidence="8">
    <name type="scientific">Oryza barthii</name>
    <dbReference type="NCBI Taxonomy" id="65489"/>
    <lineage>
        <taxon>Eukaryota</taxon>
        <taxon>Viridiplantae</taxon>
        <taxon>Streptophyta</taxon>
        <taxon>Embryophyta</taxon>
        <taxon>Tracheophyta</taxon>
        <taxon>Spermatophyta</taxon>
        <taxon>Magnoliopsida</taxon>
        <taxon>Liliopsida</taxon>
        <taxon>Poales</taxon>
        <taxon>Poaceae</taxon>
        <taxon>BOP clade</taxon>
        <taxon>Oryzoideae</taxon>
        <taxon>Oryzeae</taxon>
        <taxon>Oryzinae</taxon>
        <taxon>Oryza</taxon>
    </lineage>
</organism>
<dbReference type="SUPFAM" id="SSF48576">
    <property type="entry name" value="Terpenoid synthases"/>
    <property type="match status" value="1"/>
</dbReference>
<evidence type="ECO:0000256" key="3">
    <source>
        <dbReference type="ARBA" id="ARBA00022723"/>
    </source>
</evidence>
<dbReference type="PANTHER" id="PTHR31739">
    <property type="entry name" value="ENT-COPALYL DIPHOSPHATE SYNTHASE, CHLOROPLASTIC"/>
    <property type="match status" value="1"/>
</dbReference>
<keyword evidence="4" id="KW-0460">Magnesium</keyword>
<comment type="similarity">
    <text evidence="2">Belongs to the terpene synthase family.</text>
</comment>
<evidence type="ECO:0000259" key="6">
    <source>
        <dbReference type="Pfam" id="PF01397"/>
    </source>
</evidence>
<dbReference type="SUPFAM" id="SSF48239">
    <property type="entry name" value="Terpenoid cyclases/Protein prenyltransferases"/>
    <property type="match status" value="2"/>
</dbReference>
<dbReference type="Pfam" id="PF01397">
    <property type="entry name" value="Terpene_synth"/>
    <property type="match status" value="1"/>
</dbReference>
<dbReference type="InterPro" id="IPR036965">
    <property type="entry name" value="Terpene_synth_N_sf"/>
</dbReference>
<dbReference type="PANTHER" id="PTHR31739:SF22">
    <property type="entry name" value="9-BETA-PIMARA-7,15-DIENE SYNTHASE, CHLOROPLASTIC"/>
    <property type="match status" value="1"/>
</dbReference>
<dbReference type="GO" id="GO:0000287">
    <property type="term" value="F:magnesium ion binding"/>
    <property type="evidence" value="ECO:0007669"/>
    <property type="project" value="InterPro"/>
</dbReference>
<evidence type="ECO:0000256" key="2">
    <source>
        <dbReference type="ARBA" id="ARBA00006333"/>
    </source>
</evidence>
<accession>A0A0D3FSN7</accession>
<keyword evidence="9" id="KW-1185">Reference proteome</keyword>
<protein>
    <submittedName>
        <fullName evidence="8">Uncharacterized protein</fullName>
    </submittedName>
</protein>
<dbReference type="SFLD" id="SFLDG01014">
    <property type="entry name" value="Terpene_Cyclase_Like_1_N-term"/>
    <property type="match status" value="1"/>
</dbReference>
<comment type="cofactor">
    <cofactor evidence="1">
        <name>Mg(2+)</name>
        <dbReference type="ChEBI" id="CHEBI:18420"/>
    </cofactor>
</comment>
<dbReference type="FunFam" id="1.50.10.160:FF:000002">
    <property type="entry name" value="cis-abienol synthase, chloroplastic"/>
    <property type="match status" value="1"/>
</dbReference>
<dbReference type="Gene3D" id="1.50.10.160">
    <property type="match status" value="1"/>
</dbReference>
<sequence length="842" mass="94998">MASPMEAVARSSLVLAPRRRRALGLLPVAAAAAPFVLDCRRRHNGGMRRPHVSFACSAELDTGRRQLPSTGTRAVMSSCPGYVEGRMVGENTSQINMGREARIRRHLENPEFLPSSYDIAWVAMVPLPGTDHLQAPCFPECVEWILQNQHSNGSWGVNEFDSSASKDILLSTLACIIALEKWNVGSEQIRRGLHFIAKNFSIVIDDQIAAPIGFNLTFPAMVNLAIKMGLEFPASEISIDQILHLRDMELKRLAGEESLGKEAYFAYIAEGLEESMVDWSEVMKFQGTNGSLFKSPAATAAALVHRYDDKALGYLYSVVNKFGGEVPTVYPLNIFSQLSMVDTLVNIGISRHFSSDIKRILDKTYILWSQRDEEVMLDLPTCAMAFRLLRMNGYGVSSDDLSHVAEASTFHNSVEGYLDDTKSLLELYKASKVSLSENEPILEKMGCWSGSLLKEKLCSDDIRGTPILREVEYALKFPFYATLEPLDHKWNIENFDARAYQKIKTKNMPCHVNEDLLALAAEDFSFCQSTYQNEIQHLESWEKENKLDQLEFTRKNLINSYLSAAATISPYELSDARIACAKSIALTLVADDFFDVGSSKEEQENLISLVEKWDQYHKVEFYSENVKAVFFALYSTVNQLGAMASAVQNRDVTKYNVESWLDYLRSLATDAEWQRSKYVPTMEEYMKNSIVTFALGPTILIALYFMGQNLWEDIVKNAEYDELFRLMNTCGRLQNDIQSFERECKDGKLNSVSLLVLDSKDVMSVEEAKEAINESISSCRRELLRLVVREDGVIPKSCKEMFWNLYKTSHVFYSQADGFSSPKEMMGAMNGVIFEPLKTRGN</sequence>
<dbReference type="Proteomes" id="UP000026960">
    <property type="component" value="Chromosome 4"/>
</dbReference>
<evidence type="ECO:0000259" key="7">
    <source>
        <dbReference type="Pfam" id="PF03936"/>
    </source>
</evidence>
<evidence type="ECO:0000256" key="4">
    <source>
        <dbReference type="ARBA" id="ARBA00022842"/>
    </source>
</evidence>
<evidence type="ECO:0000313" key="8">
    <source>
        <dbReference type="EnsemblPlants" id="OBART04G02920.1"/>
    </source>
</evidence>
<dbReference type="InterPro" id="IPR044814">
    <property type="entry name" value="Terpene_cyclase_plant_C1"/>
</dbReference>
<dbReference type="STRING" id="65489.A0A0D3FSN7"/>
<dbReference type="GO" id="GO:0016102">
    <property type="term" value="P:diterpenoid biosynthetic process"/>
    <property type="evidence" value="ECO:0007669"/>
    <property type="project" value="InterPro"/>
</dbReference>
<dbReference type="HOGENOM" id="CLU_003125_2_0_1"/>
<keyword evidence="3" id="KW-0479">Metal-binding</keyword>
<dbReference type="InterPro" id="IPR050148">
    <property type="entry name" value="Terpene_synthase-like"/>
</dbReference>
<dbReference type="FunFam" id="1.10.600.10:FF:000005">
    <property type="entry name" value="Ent-kaur-16-ene synthase, chloroplastic"/>
    <property type="match status" value="1"/>
</dbReference>
<dbReference type="Gramene" id="OBART04G02920.1">
    <property type="protein sequence ID" value="OBART04G02920.1"/>
    <property type="gene ID" value="OBART04G02920"/>
</dbReference>
<proteinExistence type="inferred from homology"/>
<keyword evidence="5" id="KW-0456">Lyase</keyword>
<evidence type="ECO:0000256" key="1">
    <source>
        <dbReference type="ARBA" id="ARBA00001946"/>
    </source>
</evidence>
<dbReference type="FunFam" id="1.50.10.130:FF:000003">
    <property type="entry name" value="Ent-cassa-12,15-diene synthase"/>
    <property type="match status" value="1"/>
</dbReference>
<name>A0A0D3FSN7_9ORYZ</name>
<dbReference type="CDD" id="cd00684">
    <property type="entry name" value="Terpene_cyclase_plant_C1"/>
    <property type="match status" value="1"/>
</dbReference>
<feature type="domain" description="Terpene synthase N-terminal" evidence="6">
    <location>
        <begin position="278"/>
        <end position="475"/>
    </location>
</feature>
<dbReference type="PaxDb" id="65489-OBART04G02920.1"/>
<reference evidence="8" key="1">
    <citation type="journal article" date="2009" name="Rice">
        <title>De Novo Next Generation Sequencing of Plant Genomes.</title>
        <authorList>
            <person name="Rounsley S."/>
            <person name="Marri P.R."/>
            <person name="Yu Y."/>
            <person name="He R."/>
            <person name="Sisneros N."/>
            <person name="Goicoechea J.L."/>
            <person name="Lee S.J."/>
            <person name="Angelova A."/>
            <person name="Kudrna D."/>
            <person name="Luo M."/>
            <person name="Affourtit J."/>
            <person name="Desany B."/>
            <person name="Knight J."/>
            <person name="Niazi F."/>
            <person name="Egholm M."/>
            <person name="Wing R.A."/>
        </authorList>
    </citation>
    <scope>NUCLEOTIDE SEQUENCE [LARGE SCALE GENOMIC DNA]</scope>
    <source>
        <strain evidence="8">cv. IRGC 105608</strain>
    </source>
</reference>
<dbReference type="Gene3D" id="1.50.10.130">
    <property type="entry name" value="Terpene synthase, N-terminal domain"/>
    <property type="match status" value="1"/>
</dbReference>